<keyword evidence="2" id="KW-1185">Reference proteome</keyword>
<reference evidence="1 2" key="1">
    <citation type="submission" date="2016-10" db="EMBL/GenBank/DDBJ databases">
        <authorList>
            <person name="de Groot N.N."/>
        </authorList>
    </citation>
    <scope>NUCLEOTIDE SEQUENCE [LARGE SCALE GENOMIC DNA]</scope>
    <source>
        <strain evidence="1 2">CGMCC 1.11147</strain>
    </source>
</reference>
<dbReference type="Gene3D" id="3.40.50.1820">
    <property type="entry name" value="alpha/beta hydrolase"/>
    <property type="match status" value="1"/>
</dbReference>
<dbReference type="EMBL" id="FNIC01000002">
    <property type="protein sequence ID" value="SDN18379.1"/>
    <property type="molecule type" value="Genomic_DNA"/>
</dbReference>
<name>A0A1G9ZAM8_9ACTN</name>
<evidence type="ECO:0000313" key="1">
    <source>
        <dbReference type="EMBL" id="SDN18379.1"/>
    </source>
</evidence>
<organism evidence="1 2">
    <name type="scientific">Nocardioides szechwanensis</name>
    <dbReference type="NCBI Taxonomy" id="1005944"/>
    <lineage>
        <taxon>Bacteria</taxon>
        <taxon>Bacillati</taxon>
        <taxon>Actinomycetota</taxon>
        <taxon>Actinomycetes</taxon>
        <taxon>Propionibacteriales</taxon>
        <taxon>Nocardioidaceae</taxon>
        <taxon>Nocardioides</taxon>
    </lineage>
</organism>
<protein>
    <submittedName>
        <fullName evidence="1">Enterochelin esterase</fullName>
    </submittedName>
</protein>
<evidence type="ECO:0000313" key="2">
    <source>
        <dbReference type="Proteomes" id="UP000199004"/>
    </source>
</evidence>
<dbReference type="Proteomes" id="UP000199004">
    <property type="component" value="Unassembled WGS sequence"/>
</dbReference>
<dbReference type="PANTHER" id="PTHR48098:SF3">
    <property type="entry name" value="IRON(III) ENTEROBACTIN ESTERASE"/>
    <property type="match status" value="1"/>
</dbReference>
<dbReference type="InterPro" id="IPR029058">
    <property type="entry name" value="AB_hydrolase_fold"/>
</dbReference>
<proteinExistence type="predicted"/>
<dbReference type="AlphaFoldDB" id="A0A1G9ZAM8"/>
<gene>
    <name evidence="1" type="ORF">SAMN05192576_1668</name>
</gene>
<dbReference type="SUPFAM" id="SSF53474">
    <property type="entry name" value="alpha/beta-Hydrolases"/>
    <property type="match status" value="1"/>
</dbReference>
<dbReference type="InterPro" id="IPR050583">
    <property type="entry name" value="Mycobacterial_A85_antigen"/>
</dbReference>
<dbReference type="PANTHER" id="PTHR48098">
    <property type="entry name" value="ENTEROCHELIN ESTERASE-RELATED"/>
    <property type="match status" value="1"/>
</dbReference>
<accession>A0A1G9ZAM8</accession>
<dbReference type="STRING" id="1005944.SAMN05192576_1668"/>
<dbReference type="Pfam" id="PF00756">
    <property type="entry name" value="Esterase"/>
    <property type="match status" value="1"/>
</dbReference>
<dbReference type="InterPro" id="IPR000801">
    <property type="entry name" value="Esterase-like"/>
</dbReference>
<sequence>MTSLCKLRGVTTEIPFGPLPSDQSDVRYLHGPDSTVQEGVPTGTITAFEWNDSTAYPGTSRKFWVYVPAQYDALEPASLMVFQDGQFYLSPDGEVRGAIVLDNLIHRGDIPITIGVFVDPGVFEDVEDPDDRKNRNAEYDAFDDRYVNFLLDEVIPEVTTRWAITDDPDRWGICGGSSGGNCALTAAWLRPDAFRRVICCLSSFVQMPDGNPYPALIPEAPRKPLRIFMQAGHRDLYWNEPEWNWLANNLRVAAALAEAEYDFRLVLGDGGHSPNHGGVLMPDALRWTFRPTGAEQTGA</sequence>